<accession>A0AAV7W133</accession>
<dbReference type="EMBL" id="JANPWB010000002">
    <property type="protein sequence ID" value="KAJ1206237.1"/>
    <property type="molecule type" value="Genomic_DNA"/>
</dbReference>
<organism evidence="1 2">
    <name type="scientific">Pleurodeles waltl</name>
    <name type="common">Iberian ribbed newt</name>
    <dbReference type="NCBI Taxonomy" id="8319"/>
    <lineage>
        <taxon>Eukaryota</taxon>
        <taxon>Metazoa</taxon>
        <taxon>Chordata</taxon>
        <taxon>Craniata</taxon>
        <taxon>Vertebrata</taxon>
        <taxon>Euteleostomi</taxon>
        <taxon>Amphibia</taxon>
        <taxon>Batrachia</taxon>
        <taxon>Caudata</taxon>
        <taxon>Salamandroidea</taxon>
        <taxon>Salamandridae</taxon>
        <taxon>Pleurodelinae</taxon>
        <taxon>Pleurodeles</taxon>
    </lineage>
</organism>
<evidence type="ECO:0000313" key="1">
    <source>
        <dbReference type="EMBL" id="KAJ1206237.1"/>
    </source>
</evidence>
<dbReference type="Proteomes" id="UP001066276">
    <property type="component" value="Chromosome 1_2"/>
</dbReference>
<proteinExistence type="predicted"/>
<comment type="caution">
    <text evidence="1">The sequence shown here is derived from an EMBL/GenBank/DDBJ whole genome shotgun (WGS) entry which is preliminary data.</text>
</comment>
<name>A0AAV7W133_PLEWA</name>
<sequence>MGPAAAEFIKKLLSEVGSLMLQSQKAIGSHPGEEEGDIIAELDVPNMDESGRATTVAITPEQLTVHLLIGAGSQEYRSDCLSTVSIAPANPAPPACWDIDEVVEVAKRRPSSRGASFMSARLSFSKE</sequence>
<keyword evidence="2" id="KW-1185">Reference proteome</keyword>
<gene>
    <name evidence="1" type="ORF">NDU88_001646</name>
</gene>
<dbReference type="AlphaFoldDB" id="A0AAV7W133"/>
<reference evidence="1" key="1">
    <citation type="journal article" date="2022" name="bioRxiv">
        <title>Sequencing and chromosome-scale assembly of the giantPleurodeles waltlgenome.</title>
        <authorList>
            <person name="Brown T."/>
            <person name="Elewa A."/>
            <person name="Iarovenko S."/>
            <person name="Subramanian E."/>
            <person name="Araus A.J."/>
            <person name="Petzold A."/>
            <person name="Susuki M."/>
            <person name="Suzuki K.-i.T."/>
            <person name="Hayashi T."/>
            <person name="Toyoda A."/>
            <person name="Oliveira C."/>
            <person name="Osipova E."/>
            <person name="Leigh N.D."/>
            <person name="Simon A."/>
            <person name="Yun M.H."/>
        </authorList>
    </citation>
    <scope>NUCLEOTIDE SEQUENCE</scope>
    <source>
        <strain evidence="1">20211129_DDA</strain>
        <tissue evidence="1">Liver</tissue>
    </source>
</reference>
<protein>
    <submittedName>
        <fullName evidence="1">Uncharacterized protein</fullName>
    </submittedName>
</protein>
<evidence type="ECO:0000313" key="2">
    <source>
        <dbReference type="Proteomes" id="UP001066276"/>
    </source>
</evidence>